<protein>
    <submittedName>
        <fullName evidence="2">NAD-dependent epimerase/dehydratase family protein</fullName>
    </submittedName>
</protein>
<name>A0A7T4A0Z6_9MICO</name>
<dbReference type="InterPro" id="IPR036291">
    <property type="entry name" value="NAD(P)-bd_dom_sf"/>
</dbReference>
<dbReference type="AlphaFoldDB" id="A0A7T4A0Z6"/>
<dbReference type="Proteomes" id="UP000595374">
    <property type="component" value="Chromosome"/>
</dbReference>
<dbReference type="SUPFAM" id="SSF51735">
    <property type="entry name" value="NAD(P)-binding Rossmann-fold domains"/>
    <property type="match status" value="1"/>
</dbReference>
<feature type="domain" description="NAD-dependent epimerase/dehydratase" evidence="1">
    <location>
        <begin position="6"/>
        <end position="226"/>
    </location>
</feature>
<dbReference type="Gene3D" id="3.40.50.720">
    <property type="entry name" value="NAD(P)-binding Rossmann-like Domain"/>
    <property type="match status" value="1"/>
</dbReference>
<dbReference type="GO" id="GO:0005737">
    <property type="term" value="C:cytoplasm"/>
    <property type="evidence" value="ECO:0007669"/>
    <property type="project" value="TreeGrafter"/>
</dbReference>
<dbReference type="PANTHER" id="PTHR48079">
    <property type="entry name" value="PROTEIN YEEZ"/>
    <property type="match status" value="1"/>
</dbReference>
<accession>A0A7T4A0Z6</accession>
<dbReference type="GO" id="GO:0004029">
    <property type="term" value="F:aldehyde dehydrogenase (NAD+) activity"/>
    <property type="evidence" value="ECO:0007669"/>
    <property type="project" value="TreeGrafter"/>
</dbReference>
<dbReference type="EMBL" id="CP065989">
    <property type="protein sequence ID" value="QQB15280.1"/>
    <property type="molecule type" value="Genomic_DNA"/>
</dbReference>
<dbReference type="PANTHER" id="PTHR48079:SF6">
    <property type="entry name" value="NAD(P)-BINDING DOMAIN-CONTAINING PROTEIN-RELATED"/>
    <property type="match status" value="1"/>
</dbReference>
<dbReference type="Pfam" id="PF01370">
    <property type="entry name" value="Epimerase"/>
    <property type="match status" value="1"/>
</dbReference>
<sequence length="343" mass="36432">MSAHAFVTGAAGFLGRQLVERLVDDGWSVTAFCRPEDRSDLLPPGVDVRLGNLLDPSSLQAALTGLRHPVVFHLAGNTTTWSRHAQAQFRDNVDGTRELLAAAERAGARRLVATSSISAYGYQPGVRLVESSASNVAVKGDNYGKSKRAAEELITAADRDGRLSTVILNPVNIIGSYDAANWSRQLILPLASDRLRVVPPGTATWISVHDVVAAHLAAVDAPVEGGNIILGGVEAGFLEVVQTIAWLLGRPAPTRATPASVMAALFAVSQAKAALTRTEPELSLAKYRRATGNLLVDDSLARTTLGLGRTSLTTMLAETIAWLRTVGLLTDAGRAAVRPPRRR</sequence>
<gene>
    <name evidence="2" type="ORF">I6H47_04825</name>
</gene>
<dbReference type="InterPro" id="IPR051783">
    <property type="entry name" value="NAD(P)-dependent_oxidoreduct"/>
</dbReference>
<evidence type="ECO:0000313" key="2">
    <source>
        <dbReference type="EMBL" id="QQB15280.1"/>
    </source>
</evidence>
<reference evidence="2 3" key="1">
    <citation type="submission" date="2020-12" db="EMBL/GenBank/DDBJ databases">
        <title>FDA dAtabase for Regulatory Grade micrObial Sequences (FDA-ARGOS): Supporting development and validation of Infectious Disease Dx tests.</title>
        <authorList>
            <person name="Sproer C."/>
            <person name="Gronow S."/>
            <person name="Severitt S."/>
            <person name="Schroder I."/>
            <person name="Tallon L."/>
            <person name="Sadzewicz L."/>
            <person name="Zhao X."/>
            <person name="Boylan J."/>
            <person name="Ott S."/>
            <person name="Bowen H."/>
            <person name="Vavikolanu K."/>
            <person name="Mehta A."/>
            <person name="Aluvathingal J."/>
            <person name="Nadendla S."/>
            <person name="Lowell S."/>
            <person name="Myers T."/>
            <person name="Yan Y."/>
            <person name="Sichtig H."/>
        </authorList>
    </citation>
    <scope>NUCLEOTIDE SEQUENCE [LARGE SCALE GENOMIC DNA]</scope>
    <source>
        <strain evidence="2 3">FDAARGOS_990</strain>
    </source>
</reference>
<evidence type="ECO:0000259" key="1">
    <source>
        <dbReference type="Pfam" id="PF01370"/>
    </source>
</evidence>
<evidence type="ECO:0000313" key="3">
    <source>
        <dbReference type="Proteomes" id="UP000595374"/>
    </source>
</evidence>
<proteinExistence type="predicted"/>
<dbReference type="RefSeq" id="WP_198500300.1">
    <property type="nucleotide sequence ID" value="NZ_CP065989.1"/>
</dbReference>
<organism evidence="2 3">
    <name type="scientific">Brevibacterium casei</name>
    <dbReference type="NCBI Taxonomy" id="33889"/>
    <lineage>
        <taxon>Bacteria</taxon>
        <taxon>Bacillati</taxon>
        <taxon>Actinomycetota</taxon>
        <taxon>Actinomycetes</taxon>
        <taxon>Micrococcales</taxon>
        <taxon>Brevibacteriaceae</taxon>
        <taxon>Brevibacterium</taxon>
    </lineage>
</organism>
<dbReference type="InterPro" id="IPR001509">
    <property type="entry name" value="Epimerase_deHydtase"/>
</dbReference>